<proteinExistence type="predicted"/>
<evidence type="ECO:0000313" key="3">
    <source>
        <dbReference type="Proteomes" id="UP001362999"/>
    </source>
</evidence>
<dbReference type="SUPFAM" id="SSF52047">
    <property type="entry name" value="RNI-like"/>
    <property type="match status" value="1"/>
</dbReference>
<protein>
    <recommendedName>
        <fullName evidence="4">F-box domain-containing protein</fullName>
    </recommendedName>
</protein>
<feature type="coiled-coil region" evidence="1">
    <location>
        <begin position="11"/>
        <end position="38"/>
    </location>
</feature>
<evidence type="ECO:0000256" key="1">
    <source>
        <dbReference type="SAM" id="Coils"/>
    </source>
</evidence>
<dbReference type="Proteomes" id="UP001362999">
    <property type="component" value="Unassembled WGS sequence"/>
</dbReference>
<dbReference type="Gene3D" id="3.80.10.10">
    <property type="entry name" value="Ribonuclease Inhibitor"/>
    <property type="match status" value="1"/>
</dbReference>
<gene>
    <name evidence="2" type="ORF">R3P38DRAFT_2960691</name>
</gene>
<name>A0AAW0B974_9AGAR</name>
<accession>A0AAW0B974</accession>
<comment type="caution">
    <text evidence="2">The sequence shown here is derived from an EMBL/GenBank/DDBJ whole genome shotgun (WGS) entry which is preliminary data.</text>
</comment>
<keyword evidence="1" id="KW-0175">Coiled coil</keyword>
<organism evidence="2 3">
    <name type="scientific">Favolaschia claudopus</name>
    <dbReference type="NCBI Taxonomy" id="2862362"/>
    <lineage>
        <taxon>Eukaryota</taxon>
        <taxon>Fungi</taxon>
        <taxon>Dikarya</taxon>
        <taxon>Basidiomycota</taxon>
        <taxon>Agaricomycotina</taxon>
        <taxon>Agaricomycetes</taxon>
        <taxon>Agaricomycetidae</taxon>
        <taxon>Agaricales</taxon>
        <taxon>Marasmiineae</taxon>
        <taxon>Mycenaceae</taxon>
        <taxon>Favolaschia</taxon>
    </lineage>
</organism>
<keyword evidence="3" id="KW-1185">Reference proteome</keyword>
<evidence type="ECO:0000313" key="2">
    <source>
        <dbReference type="EMBL" id="KAK7022362.1"/>
    </source>
</evidence>
<sequence length="450" mass="49722">MSSIPNLRAHIDGLSSTIKALELTLRDLFKEKSDAQRELNSFIDPIARLPPELRVDIFLLCMPESGDSKPDPNAPPMVFLNVCRLWRDIALAIPRLWARLRIDSLPCSDKFGPGEVCNTWIQRACGIPLSLTLHGKLIVNRTMRDLVSQYSAQLRHLSLKPKALTALTVTIQFGREIDFDESLQFPALETLAVLPENTLKLCLDDCLRLLRAAPALVECELGKMLHTDRPRVTDPLVHASLQRLRLGRAGGPAVGGEDENSAAILKHLTLPALRLLCITTFDIQVSDLTAFLTRSSPPLTSLSINCSSRLPDWAEQITAGCFVHIPSLTSLTLAGASCFAVLSRLIQSPDILPNLRHLVIHIGSGFSTQECDVIIDFINVRVVESCRVLYGRFEIQESVVLPLLALAHADLQIRVEPSEDNVVSMEQRTRSVVSQTQVGDDVVVLTMPFT</sequence>
<dbReference type="AlphaFoldDB" id="A0AAW0B974"/>
<reference evidence="2 3" key="1">
    <citation type="journal article" date="2024" name="J Genomics">
        <title>Draft genome sequencing and assembly of Favolaschia claudopus CIRM-BRFM 2984 isolated from oak limbs.</title>
        <authorList>
            <person name="Navarro D."/>
            <person name="Drula E."/>
            <person name="Chaduli D."/>
            <person name="Cazenave R."/>
            <person name="Ahrendt S."/>
            <person name="Wang J."/>
            <person name="Lipzen A."/>
            <person name="Daum C."/>
            <person name="Barry K."/>
            <person name="Grigoriev I.V."/>
            <person name="Favel A."/>
            <person name="Rosso M.N."/>
            <person name="Martin F."/>
        </authorList>
    </citation>
    <scope>NUCLEOTIDE SEQUENCE [LARGE SCALE GENOMIC DNA]</scope>
    <source>
        <strain evidence="2 3">CIRM-BRFM 2984</strain>
    </source>
</reference>
<dbReference type="EMBL" id="JAWWNJ010000037">
    <property type="protein sequence ID" value="KAK7022362.1"/>
    <property type="molecule type" value="Genomic_DNA"/>
</dbReference>
<evidence type="ECO:0008006" key="4">
    <source>
        <dbReference type="Google" id="ProtNLM"/>
    </source>
</evidence>
<dbReference type="InterPro" id="IPR032675">
    <property type="entry name" value="LRR_dom_sf"/>
</dbReference>